<name>H8GEI0_9PSEU</name>
<evidence type="ECO:0000313" key="1">
    <source>
        <dbReference type="EMBL" id="EHY88925.1"/>
    </source>
</evidence>
<protein>
    <submittedName>
        <fullName evidence="1">DivIVA domain protein</fullName>
    </submittedName>
</protein>
<dbReference type="Proteomes" id="UP000004705">
    <property type="component" value="Chromosome"/>
</dbReference>
<dbReference type="HOGENOM" id="CLU_166591_0_0_11"/>
<accession>H8GEI0</accession>
<evidence type="ECO:0000313" key="2">
    <source>
        <dbReference type="Proteomes" id="UP000004705"/>
    </source>
</evidence>
<sequence>MKLTADDVDRAWFPPAPFGTRGYNRMQVDAFLDRVAATLEGRDTVTAADVHKVAFTLCPPARRTIGYDPAAVDAFLRLVESALGARESATMAKPYLAPALDHSNARPPLWRKLV</sequence>
<proteinExistence type="predicted"/>
<dbReference type="NCBIfam" id="TIGR03544">
    <property type="entry name" value="DivI1A_domain"/>
    <property type="match status" value="2"/>
</dbReference>
<gene>
    <name evidence="1" type="ORF">SacazDRAFT_02010</name>
</gene>
<dbReference type="AlphaFoldDB" id="H8GEI0"/>
<dbReference type="InterPro" id="IPR019933">
    <property type="entry name" value="DivIVA_domain"/>
</dbReference>
<dbReference type="Gene3D" id="6.10.250.660">
    <property type="match status" value="2"/>
</dbReference>
<keyword evidence="2" id="KW-1185">Reference proteome</keyword>
<dbReference type="RefSeq" id="WP_005441062.1">
    <property type="nucleotide sequence ID" value="NZ_CM001466.1"/>
</dbReference>
<dbReference type="EMBL" id="CM001466">
    <property type="protein sequence ID" value="EHY88925.1"/>
    <property type="molecule type" value="Genomic_DNA"/>
</dbReference>
<reference evidence="1 2" key="1">
    <citation type="journal article" date="2012" name="Stand. Genomic Sci.">
        <title>Genome sequence of the soil bacterium Saccharomonospora azurea type strain (NA-128(T)).</title>
        <authorList>
            <person name="Klenk H.P."/>
            <person name="Held B."/>
            <person name="Lucas S."/>
            <person name="Lapidus A."/>
            <person name="Copeland A."/>
            <person name="Hammon N."/>
            <person name="Pitluck S."/>
            <person name="Goodwin L.A."/>
            <person name="Han C."/>
            <person name="Tapia R."/>
            <person name="Brambilla E.M."/>
            <person name="Potter G."/>
            <person name="Land M."/>
            <person name="Ivanova N."/>
            <person name="Rohde M."/>
            <person name="Goker M."/>
            <person name="Detter J.C."/>
            <person name="Kyrpides N.C."/>
            <person name="Woyke T."/>
        </authorList>
    </citation>
    <scope>NUCLEOTIDE SEQUENCE [LARGE SCALE GENOMIC DNA]</scope>
    <source>
        <strain evidence="1 2">NA-128</strain>
    </source>
</reference>
<dbReference type="OrthoDB" id="5198800at2"/>
<organism evidence="1 2">
    <name type="scientific">Saccharomonospora azurea NA-128</name>
    <dbReference type="NCBI Taxonomy" id="882081"/>
    <lineage>
        <taxon>Bacteria</taxon>
        <taxon>Bacillati</taxon>
        <taxon>Actinomycetota</taxon>
        <taxon>Actinomycetes</taxon>
        <taxon>Pseudonocardiales</taxon>
        <taxon>Pseudonocardiaceae</taxon>
        <taxon>Saccharomonospora</taxon>
    </lineage>
</organism>